<keyword evidence="2 3" id="KW-0378">Hydrolase</keyword>
<comment type="similarity">
    <text evidence="1 3">Belongs to the type-B carboxylesterase/lipase family.</text>
</comment>
<organism evidence="6 7">
    <name type="scientific">Friedmanniomyces endolithicus</name>
    <dbReference type="NCBI Taxonomy" id="329885"/>
    <lineage>
        <taxon>Eukaryota</taxon>
        <taxon>Fungi</taxon>
        <taxon>Dikarya</taxon>
        <taxon>Ascomycota</taxon>
        <taxon>Pezizomycotina</taxon>
        <taxon>Dothideomycetes</taxon>
        <taxon>Dothideomycetidae</taxon>
        <taxon>Mycosphaerellales</taxon>
        <taxon>Teratosphaeriaceae</taxon>
        <taxon>Friedmanniomyces</taxon>
    </lineage>
</organism>
<accession>A0AAN6KD73</accession>
<evidence type="ECO:0000313" key="6">
    <source>
        <dbReference type="EMBL" id="KAK0976597.1"/>
    </source>
</evidence>
<reference evidence="5" key="1">
    <citation type="submission" date="2021-12" db="EMBL/GenBank/DDBJ databases">
        <title>Black yeast isolated from Biological Soil Crust.</title>
        <authorList>
            <person name="Kurbessoian T."/>
        </authorList>
    </citation>
    <scope>NUCLEOTIDE SEQUENCE</scope>
    <source>
        <strain evidence="5">CCFEE 5208</strain>
    </source>
</reference>
<dbReference type="Pfam" id="PF00135">
    <property type="entry name" value="COesterase"/>
    <property type="match status" value="1"/>
</dbReference>
<gene>
    <name evidence="5" type="ORF">LTR82_015225</name>
    <name evidence="6" type="ORF">LTR91_013631</name>
</gene>
<keyword evidence="7" id="KW-1185">Reference proteome</keyword>
<evidence type="ECO:0000313" key="7">
    <source>
        <dbReference type="Proteomes" id="UP001175353"/>
    </source>
</evidence>
<evidence type="ECO:0000256" key="2">
    <source>
        <dbReference type="ARBA" id="ARBA00022801"/>
    </source>
</evidence>
<dbReference type="PANTHER" id="PTHR43142:SF3">
    <property type="entry name" value="PUTATIVE (AFU_ORTHOLOGUE AFUA_3G09070)-RELATED"/>
    <property type="match status" value="1"/>
</dbReference>
<feature type="chain" id="PRO_5044522560" description="Carboxylic ester hydrolase" evidence="3">
    <location>
        <begin position="21"/>
        <end position="700"/>
    </location>
</feature>
<evidence type="ECO:0000313" key="5">
    <source>
        <dbReference type="EMBL" id="KAK0309173.1"/>
    </source>
</evidence>
<proteinExistence type="inferred from homology"/>
<dbReference type="EMBL" id="JASUXU010000082">
    <property type="protein sequence ID" value="KAK0309173.1"/>
    <property type="molecule type" value="Genomic_DNA"/>
</dbReference>
<keyword evidence="3" id="KW-0732">Signal</keyword>
<feature type="domain" description="Carboxylesterase type B" evidence="4">
    <location>
        <begin position="183"/>
        <end position="662"/>
    </location>
</feature>
<dbReference type="GO" id="GO:0016787">
    <property type="term" value="F:hydrolase activity"/>
    <property type="evidence" value="ECO:0007669"/>
    <property type="project" value="UniProtKB-KW"/>
</dbReference>
<dbReference type="Proteomes" id="UP001175353">
    <property type="component" value="Unassembled WGS sequence"/>
</dbReference>
<sequence>MGAIIFAMLSVLLSLPVVLALPAAPSPLTSKPSNTDTSLTILYQNNLNGTDDVNHISAILLDAVPAAQAAAACGALNECLLAREAIESHYSDFFYQLNYLAYDGRVSTDQEFLIENGVVALNQRQSCLDFKPLPYGGPRLPVLCTQSANASQPTTAVATTQNEITVPAGGNTFVGYRNLKSWRFSGIPYADEPQRWHYSSVYSGRGQTINATTFGSECPQNHAGNEDCLFLNIQTPYIPKAGSIKKLKPVYFWIHGGGFNSGVGSSPGTDGGNLASREDIVVVTINYRLSTLGFFAVPGTNITGNYGIEDQITALQWTINNIASFGGDASQITIIGSSAGGGSVRVLLGSPPAIGKFQGGIAQSNLGGGVDLGLSGDYATSYSSYPTIEQGYELAGLQIFQEAGCNQTSLEAQIACLAAYDPIKLVDLPTIADKVVQDGIIVNTEQLIVSVKNGSTAHVPVIFGTAANDGASFSTYPKGNNVTDELQGIQIELGITATYAQAIIDSGLFPYYDTGNKTLDSFNVSQRVATDNQFRCVDEATVYAGAVSGAFKRAYYYQSQRTEYGYDPNNLGGPPVEPGYPYGDPNLPYFRVHGSDNGWSFENLPVLRDAADLYSLQLEGSYYSWFAKTGQPNAPLAYLEARGYQTVIDGQRASGPWDPVQGLQGPVKLLDWPSTTSGFVDVPQCAFLNYSLTYYLDGGS</sequence>
<name>A0AAN6KD73_9PEZI</name>
<dbReference type="Proteomes" id="UP001168146">
    <property type="component" value="Unassembled WGS sequence"/>
</dbReference>
<comment type="caution">
    <text evidence="6">The sequence shown here is derived from an EMBL/GenBank/DDBJ whole genome shotgun (WGS) entry which is preliminary data.</text>
</comment>
<protein>
    <recommendedName>
        <fullName evidence="3">Carboxylic ester hydrolase</fullName>
        <ecNumber evidence="3">3.1.1.-</ecNumber>
    </recommendedName>
</protein>
<feature type="signal peptide" evidence="3">
    <location>
        <begin position="1"/>
        <end position="20"/>
    </location>
</feature>
<dbReference type="Gene3D" id="3.40.50.1820">
    <property type="entry name" value="alpha/beta hydrolase"/>
    <property type="match status" value="1"/>
</dbReference>
<evidence type="ECO:0000256" key="1">
    <source>
        <dbReference type="ARBA" id="ARBA00005964"/>
    </source>
</evidence>
<dbReference type="SUPFAM" id="SSF53474">
    <property type="entry name" value="alpha/beta-Hydrolases"/>
    <property type="match status" value="1"/>
</dbReference>
<dbReference type="InterPro" id="IPR002018">
    <property type="entry name" value="CarbesteraseB"/>
</dbReference>
<dbReference type="EMBL" id="JAUJLE010000139">
    <property type="protein sequence ID" value="KAK0976597.1"/>
    <property type="molecule type" value="Genomic_DNA"/>
</dbReference>
<dbReference type="AlphaFoldDB" id="A0AAN6KD73"/>
<reference evidence="6" key="2">
    <citation type="submission" date="2023-06" db="EMBL/GenBank/DDBJ databases">
        <title>Black Yeasts Isolated from many extreme environments.</title>
        <authorList>
            <person name="Coleine C."/>
            <person name="Stajich J.E."/>
            <person name="Selbmann L."/>
        </authorList>
    </citation>
    <scope>NUCLEOTIDE SEQUENCE</scope>
    <source>
        <strain evidence="6">CCFEE 5200</strain>
    </source>
</reference>
<dbReference type="PROSITE" id="PS00122">
    <property type="entry name" value="CARBOXYLESTERASE_B_1"/>
    <property type="match status" value="1"/>
</dbReference>
<dbReference type="EC" id="3.1.1.-" evidence="3"/>
<dbReference type="InterPro" id="IPR029058">
    <property type="entry name" value="AB_hydrolase_fold"/>
</dbReference>
<evidence type="ECO:0000256" key="3">
    <source>
        <dbReference type="RuleBase" id="RU361235"/>
    </source>
</evidence>
<evidence type="ECO:0000259" key="4">
    <source>
        <dbReference type="Pfam" id="PF00135"/>
    </source>
</evidence>
<dbReference type="PANTHER" id="PTHR43142">
    <property type="entry name" value="CARBOXYLIC ESTER HYDROLASE"/>
    <property type="match status" value="1"/>
</dbReference>
<dbReference type="InterPro" id="IPR019826">
    <property type="entry name" value="Carboxylesterase_B_AS"/>
</dbReference>